<dbReference type="Pfam" id="PF13556">
    <property type="entry name" value="HTH_30"/>
    <property type="match status" value="1"/>
</dbReference>
<dbReference type="EMBL" id="BAAALG010000008">
    <property type="protein sequence ID" value="GAA1102037.1"/>
    <property type="molecule type" value="Genomic_DNA"/>
</dbReference>
<feature type="domain" description="PucR C-terminal helix-turn-helix" evidence="1">
    <location>
        <begin position="336"/>
        <end position="392"/>
    </location>
</feature>
<dbReference type="Pfam" id="PF14361">
    <property type="entry name" value="RsbRD_N"/>
    <property type="match status" value="1"/>
</dbReference>
<dbReference type="InterPro" id="IPR025736">
    <property type="entry name" value="PucR_C-HTH_dom"/>
</dbReference>
<dbReference type="InterPro" id="IPR051448">
    <property type="entry name" value="CdaR-like_regulators"/>
</dbReference>
<organism evidence="3 4">
    <name type="scientific">Nocardioides dubius</name>
    <dbReference type="NCBI Taxonomy" id="317019"/>
    <lineage>
        <taxon>Bacteria</taxon>
        <taxon>Bacillati</taxon>
        <taxon>Actinomycetota</taxon>
        <taxon>Actinomycetes</taxon>
        <taxon>Propionibacteriales</taxon>
        <taxon>Nocardioidaceae</taxon>
        <taxon>Nocardioides</taxon>
    </lineage>
</organism>
<gene>
    <name evidence="3" type="ORF">GCM10009668_20590</name>
</gene>
<evidence type="ECO:0000259" key="2">
    <source>
        <dbReference type="Pfam" id="PF14361"/>
    </source>
</evidence>
<sequence length="397" mass="42692">MTSRSTSGLRLPDPVVAAIRAELPGAAERCIAAVMREVPQYSEPFRGRMGRNIENAVTLALGGFLDMATTDAGIEPGSMVESVFEAAYALGRGEARSGRTMDALAAAYRVGGRAAWHDLSASAVENGLPAAEVAKFAEFVFDYIDQLSAASVSGHADELATSGRVRERHRERLAHSILTGVDRASLTVLAERADWAPPATLTAVIAPSSASAVLRSQQEARTLHAGSDAPGLDDHPDLTVLLIPDLGDRARTALVAQLADRQAVVGPTRPWDQARTSYRRALRAIILDVARPGASADSEDHLVPLVLTADRAALADLRERVLAPMQGLRPTTIEKLTETLRAWVLHQGRRDEIATVLFVHPQSIRYRVGRLRELYGDRLTDPQFILEAAVALGLSEG</sequence>
<accession>A0ABN1TTF0</accession>
<name>A0ABN1TTF0_9ACTN</name>
<evidence type="ECO:0000259" key="1">
    <source>
        <dbReference type="Pfam" id="PF13556"/>
    </source>
</evidence>
<keyword evidence="4" id="KW-1185">Reference proteome</keyword>
<evidence type="ECO:0000313" key="4">
    <source>
        <dbReference type="Proteomes" id="UP001501581"/>
    </source>
</evidence>
<dbReference type="InterPro" id="IPR042070">
    <property type="entry name" value="PucR_C-HTH_sf"/>
</dbReference>
<proteinExistence type="predicted"/>
<dbReference type="Proteomes" id="UP001501581">
    <property type="component" value="Unassembled WGS sequence"/>
</dbReference>
<comment type="caution">
    <text evidence="3">The sequence shown here is derived from an EMBL/GenBank/DDBJ whole genome shotgun (WGS) entry which is preliminary data.</text>
</comment>
<reference evidence="3 4" key="1">
    <citation type="journal article" date="2019" name="Int. J. Syst. Evol. Microbiol.">
        <title>The Global Catalogue of Microorganisms (GCM) 10K type strain sequencing project: providing services to taxonomists for standard genome sequencing and annotation.</title>
        <authorList>
            <consortium name="The Broad Institute Genomics Platform"/>
            <consortium name="The Broad Institute Genome Sequencing Center for Infectious Disease"/>
            <person name="Wu L."/>
            <person name="Ma J."/>
        </authorList>
    </citation>
    <scope>NUCLEOTIDE SEQUENCE [LARGE SCALE GENOMIC DNA]</scope>
    <source>
        <strain evidence="3 4">JCM 13008</strain>
    </source>
</reference>
<feature type="domain" description="RsbT co-antagonist protein RsbRD N-terminal" evidence="2">
    <location>
        <begin position="25"/>
        <end position="170"/>
    </location>
</feature>
<dbReference type="RefSeq" id="WP_343994026.1">
    <property type="nucleotide sequence ID" value="NZ_BAAALG010000008.1"/>
</dbReference>
<dbReference type="Gene3D" id="1.10.10.2840">
    <property type="entry name" value="PucR C-terminal helix-turn-helix domain"/>
    <property type="match status" value="1"/>
</dbReference>
<dbReference type="PANTHER" id="PTHR33744">
    <property type="entry name" value="CARBOHYDRATE DIACID REGULATOR"/>
    <property type="match status" value="1"/>
</dbReference>
<evidence type="ECO:0000313" key="3">
    <source>
        <dbReference type="EMBL" id="GAA1102037.1"/>
    </source>
</evidence>
<dbReference type="PANTHER" id="PTHR33744:SF1">
    <property type="entry name" value="DNA-BINDING TRANSCRIPTIONAL ACTIVATOR ADER"/>
    <property type="match status" value="1"/>
</dbReference>
<dbReference type="InterPro" id="IPR025751">
    <property type="entry name" value="RsbRD_N_dom"/>
</dbReference>
<protein>
    <submittedName>
        <fullName evidence="3">PucR family transcriptional regulator</fullName>
    </submittedName>
</protein>